<proteinExistence type="predicted"/>
<evidence type="ECO:0000313" key="2">
    <source>
        <dbReference type="EMBL" id="KAL2338176.1"/>
    </source>
</evidence>
<accession>A0ABD1MR88</accession>
<dbReference type="AlphaFoldDB" id="A0ABD1MR88"/>
<keyword evidence="3" id="KW-1185">Reference proteome</keyword>
<protein>
    <submittedName>
        <fullName evidence="2">Uncharacterized protein</fullName>
    </submittedName>
</protein>
<dbReference type="EMBL" id="JBGMDY010000004">
    <property type="protein sequence ID" value="KAL2338176.1"/>
    <property type="molecule type" value="Genomic_DNA"/>
</dbReference>
<evidence type="ECO:0000256" key="1">
    <source>
        <dbReference type="SAM" id="MobiDB-lite"/>
    </source>
</evidence>
<reference evidence="2 3" key="1">
    <citation type="submission" date="2024-08" db="EMBL/GenBank/DDBJ databases">
        <title>Insights into the chromosomal genome structure of Flemingia macrophylla.</title>
        <authorList>
            <person name="Ding Y."/>
            <person name="Zhao Y."/>
            <person name="Bi W."/>
            <person name="Wu M."/>
            <person name="Zhao G."/>
            <person name="Gong Y."/>
            <person name="Li W."/>
            <person name="Zhang P."/>
        </authorList>
    </citation>
    <scope>NUCLEOTIDE SEQUENCE [LARGE SCALE GENOMIC DNA]</scope>
    <source>
        <strain evidence="2">DYQJB</strain>
        <tissue evidence="2">Leaf</tissue>
    </source>
</reference>
<evidence type="ECO:0000313" key="3">
    <source>
        <dbReference type="Proteomes" id="UP001603857"/>
    </source>
</evidence>
<gene>
    <name evidence="2" type="ORF">Fmac_012622</name>
</gene>
<organism evidence="2 3">
    <name type="scientific">Flemingia macrophylla</name>
    <dbReference type="NCBI Taxonomy" id="520843"/>
    <lineage>
        <taxon>Eukaryota</taxon>
        <taxon>Viridiplantae</taxon>
        <taxon>Streptophyta</taxon>
        <taxon>Embryophyta</taxon>
        <taxon>Tracheophyta</taxon>
        <taxon>Spermatophyta</taxon>
        <taxon>Magnoliopsida</taxon>
        <taxon>eudicotyledons</taxon>
        <taxon>Gunneridae</taxon>
        <taxon>Pentapetalae</taxon>
        <taxon>rosids</taxon>
        <taxon>fabids</taxon>
        <taxon>Fabales</taxon>
        <taxon>Fabaceae</taxon>
        <taxon>Papilionoideae</taxon>
        <taxon>50 kb inversion clade</taxon>
        <taxon>NPAAA clade</taxon>
        <taxon>indigoferoid/millettioid clade</taxon>
        <taxon>Phaseoleae</taxon>
        <taxon>Flemingia</taxon>
    </lineage>
</organism>
<comment type="caution">
    <text evidence="2">The sequence shown here is derived from an EMBL/GenBank/DDBJ whole genome shotgun (WGS) entry which is preliminary data.</text>
</comment>
<sequence>MENGEWKRRDLKRKRSSFFNSCRIGRRLRGEELPTWALGPRPGLTLPSSTAQREGGVGGGGVRTDGERAPKPSTSSTATRCCLQLLQALTVFCSFNHAPTPYCARMSAV</sequence>
<dbReference type="Proteomes" id="UP001603857">
    <property type="component" value="Unassembled WGS sequence"/>
</dbReference>
<feature type="region of interest" description="Disordered" evidence="1">
    <location>
        <begin position="36"/>
        <end position="76"/>
    </location>
</feature>
<name>A0ABD1MR88_9FABA</name>